<proteinExistence type="predicted"/>
<dbReference type="SUPFAM" id="SSF50978">
    <property type="entry name" value="WD40 repeat-like"/>
    <property type="match status" value="1"/>
</dbReference>
<dbReference type="Pfam" id="PF00400">
    <property type="entry name" value="WD40"/>
    <property type="match status" value="1"/>
</dbReference>
<evidence type="ECO:0000256" key="4">
    <source>
        <dbReference type="SAM" id="MobiDB-lite"/>
    </source>
</evidence>
<feature type="compositionally biased region" description="Polar residues" evidence="4">
    <location>
        <begin position="107"/>
        <end position="117"/>
    </location>
</feature>
<organism evidence="5 6">
    <name type="scientific">Dibothriocephalus latus</name>
    <name type="common">Fish tapeworm</name>
    <name type="synonym">Diphyllobothrium latum</name>
    <dbReference type="NCBI Taxonomy" id="60516"/>
    <lineage>
        <taxon>Eukaryota</taxon>
        <taxon>Metazoa</taxon>
        <taxon>Spiralia</taxon>
        <taxon>Lophotrochozoa</taxon>
        <taxon>Platyhelminthes</taxon>
        <taxon>Cestoda</taxon>
        <taxon>Eucestoda</taxon>
        <taxon>Diphyllobothriidea</taxon>
        <taxon>Diphyllobothriidae</taxon>
        <taxon>Dibothriocephalus</taxon>
    </lineage>
</organism>
<dbReference type="Gene3D" id="2.130.10.10">
    <property type="entry name" value="YVTN repeat-like/Quinoprotein amine dehydrogenase"/>
    <property type="match status" value="2"/>
</dbReference>
<evidence type="ECO:0008006" key="7">
    <source>
        <dbReference type="Google" id="ProtNLM"/>
    </source>
</evidence>
<dbReference type="InterPro" id="IPR001680">
    <property type="entry name" value="WD40_rpt"/>
</dbReference>
<evidence type="ECO:0000256" key="3">
    <source>
        <dbReference type="PROSITE-ProRule" id="PRU00221"/>
    </source>
</evidence>
<feature type="non-terminal residue" evidence="5">
    <location>
        <position position="137"/>
    </location>
</feature>
<gene>
    <name evidence="5" type="ORF">DILT_LOCUS12361</name>
</gene>
<dbReference type="EMBL" id="UYRU01066174">
    <property type="protein sequence ID" value="VDN16530.1"/>
    <property type="molecule type" value="Genomic_DNA"/>
</dbReference>
<sequence length="137" mass="14705">MDKPQIIGHIHKSLNYTLFDCKWVPVSTKFVVVGSNPRGTAQLQVYDVTATDVKLVYEAHSEIINCIDGVGGLGVGEGAPEIATGSRDGTVKVWDPRQPKTPVVTMEPSQEESQPNAGDNPAIGSTRDCWTVAFGHA</sequence>
<dbReference type="PROSITE" id="PS50082">
    <property type="entry name" value="WD_REPEATS_2"/>
    <property type="match status" value="1"/>
</dbReference>
<evidence type="ECO:0000313" key="5">
    <source>
        <dbReference type="EMBL" id="VDN16530.1"/>
    </source>
</evidence>
<dbReference type="OrthoDB" id="10248252at2759"/>
<dbReference type="InterPro" id="IPR015943">
    <property type="entry name" value="WD40/YVTN_repeat-like_dom_sf"/>
</dbReference>
<dbReference type="Proteomes" id="UP000281553">
    <property type="component" value="Unassembled WGS sequence"/>
</dbReference>
<feature type="repeat" description="WD" evidence="3">
    <location>
        <begin position="82"/>
        <end position="95"/>
    </location>
</feature>
<evidence type="ECO:0000256" key="1">
    <source>
        <dbReference type="ARBA" id="ARBA00022574"/>
    </source>
</evidence>
<evidence type="ECO:0000313" key="6">
    <source>
        <dbReference type="Proteomes" id="UP000281553"/>
    </source>
</evidence>
<name>A0A3P7LTJ5_DIBLA</name>
<keyword evidence="6" id="KW-1185">Reference proteome</keyword>
<feature type="region of interest" description="Disordered" evidence="4">
    <location>
        <begin position="82"/>
        <end position="126"/>
    </location>
</feature>
<dbReference type="PANTHER" id="PTHR10971">
    <property type="entry name" value="MRNA EXPORT FACTOR AND BUB3"/>
    <property type="match status" value="1"/>
</dbReference>
<keyword evidence="1 3" id="KW-0853">WD repeat</keyword>
<dbReference type="AlphaFoldDB" id="A0A3P7LTJ5"/>
<protein>
    <recommendedName>
        <fullName evidence="7">WD repeat-containing protein 92</fullName>
    </recommendedName>
</protein>
<reference evidence="5 6" key="1">
    <citation type="submission" date="2018-11" db="EMBL/GenBank/DDBJ databases">
        <authorList>
            <consortium name="Pathogen Informatics"/>
        </authorList>
    </citation>
    <scope>NUCLEOTIDE SEQUENCE [LARGE SCALE GENOMIC DNA]</scope>
</reference>
<evidence type="ECO:0000256" key="2">
    <source>
        <dbReference type="ARBA" id="ARBA00022737"/>
    </source>
</evidence>
<keyword evidence="2" id="KW-0677">Repeat</keyword>
<accession>A0A3P7LTJ5</accession>
<dbReference type="InterPro" id="IPR036322">
    <property type="entry name" value="WD40_repeat_dom_sf"/>
</dbReference>